<reference evidence="1" key="1">
    <citation type="submission" date="2017-02" db="UniProtKB">
        <authorList>
            <consortium name="WormBaseParasite"/>
        </authorList>
    </citation>
    <scope>IDENTIFICATION</scope>
</reference>
<name>A0A0R3TDH9_RODNA</name>
<sequence>LWQIASSNLSKRHPPLISSKVSKYPYLDVHHQLEWITEYSKNESDLSLGKPVKIFYDRRLLYHVTESEGCRFKCVYTKDVEELEAGDIAVFSASFSSASGEELKRRGVWVAFESAESPVHMRQLNETQAILVDMFITYMPWSELPFMYPMFIRNVNPHYSFTREEVDKMLTRNNTHLLPTNHCGRTKLVTWMVSNLNPKNDRKKFAELLQLFVPMS</sequence>
<dbReference type="WBParaSite" id="HNAJ_0000511801-mRNA-1">
    <property type="protein sequence ID" value="HNAJ_0000511801-mRNA-1"/>
    <property type="gene ID" value="HNAJ_0000511801"/>
</dbReference>
<accession>A0A0R3TDH9</accession>
<dbReference type="SUPFAM" id="SSF53756">
    <property type="entry name" value="UDP-Glycosyltransferase/glycogen phosphorylase"/>
    <property type="match status" value="1"/>
</dbReference>
<protein>
    <submittedName>
        <fullName evidence="1">START domain-containing protein</fullName>
    </submittedName>
</protein>
<evidence type="ECO:0000313" key="1">
    <source>
        <dbReference type="WBParaSite" id="HNAJ_0000511801-mRNA-1"/>
    </source>
</evidence>
<organism evidence="1">
    <name type="scientific">Rodentolepis nana</name>
    <name type="common">Dwarf tapeworm</name>
    <name type="synonym">Hymenolepis nana</name>
    <dbReference type="NCBI Taxonomy" id="102285"/>
    <lineage>
        <taxon>Eukaryota</taxon>
        <taxon>Metazoa</taxon>
        <taxon>Spiralia</taxon>
        <taxon>Lophotrochozoa</taxon>
        <taxon>Platyhelminthes</taxon>
        <taxon>Cestoda</taxon>
        <taxon>Eucestoda</taxon>
        <taxon>Cyclophyllidea</taxon>
        <taxon>Hymenolepididae</taxon>
        <taxon>Rodentolepis</taxon>
    </lineage>
</organism>
<proteinExistence type="predicted"/>
<dbReference type="AlphaFoldDB" id="A0A0R3TDH9"/>
<dbReference type="STRING" id="102285.A0A0R3TDH9"/>